<dbReference type="Proteomes" id="UP001633002">
    <property type="component" value="Unassembled WGS sequence"/>
</dbReference>
<keyword evidence="3" id="KW-1185">Reference proteome</keyword>
<organism evidence="2 3">
    <name type="scientific">Riccia sorocarpa</name>
    <dbReference type="NCBI Taxonomy" id="122646"/>
    <lineage>
        <taxon>Eukaryota</taxon>
        <taxon>Viridiplantae</taxon>
        <taxon>Streptophyta</taxon>
        <taxon>Embryophyta</taxon>
        <taxon>Marchantiophyta</taxon>
        <taxon>Marchantiopsida</taxon>
        <taxon>Marchantiidae</taxon>
        <taxon>Marchantiales</taxon>
        <taxon>Ricciaceae</taxon>
        <taxon>Riccia</taxon>
    </lineage>
</organism>
<evidence type="ECO:0000313" key="3">
    <source>
        <dbReference type="Proteomes" id="UP001633002"/>
    </source>
</evidence>
<gene>
    <name evidence="2" type="ORF">R1sor_020226</name>
</gene>
<feature type="compositionally biased region" description="Low complexity" evidence="1">
    <location>
        <begin position="24"/>
        <end position="44"/>
    </location>
</feature>
<name>A0ABD3IGE6_9MARC</name>
<dbReference type="EMBL" id="JBJQOH010000001">
    <property type="protein sequence ID" value="KAL3702204.1"/>
    <property type="molecule type" value="Genomic_DNA"/>
</dbReference>
<reference evidence="2 3" key="1">
    <citation type="submission" date="2024-09" db="EMBL/GenBank/DDBJ databases">
        <title>Chromosome-scale assembly of Riccia sorocarpa.</title>
        <authorList>
            <person name="Paukszto L."/>
        </authorList>
    </citation>
    <scope>NUCLEOTIDE SEQUENCE [LARGE SCALE GENOMIC DNA]</scope>
    <source>
        <strain evidence="2">LP-2024</strain>
        <tissue evidence="2">Aerial parts of the thallus</tissue>
    </source>
</reference>
<sequence>MGIDLKVSHMENKSTLLIVEGSGTVSPRRSPVRSRSNLSRSLTSCRGESGGGATGSLSRRHGMGACSPSLKTVCGDASPRIATGYTSLSDLTVTVPTASFMRSDSFGTTATTNSPRTPLRDALVEKAVRAYLQPSESFQARNRRSRWGVCLFSNDFFSNFFAKFASSIPNPLKFFCSSLKWIGLYFTGTDSEVNSSWN</sequence>
<protein>
    <submittedName>
        <fullName evidence="2">Uncharacterized protein</fullName>
    </submittedName>
</protein>
<proteinExistence type="predicted"/>
<dbReference type="AlphaFoldDB" id="A0ABD3IGE6"/>
<comment type="caution">
    <text evidence="2">The sequence shown here is derived from an EMBL/GenBank/DDBJ whole genome shotgun (WGS) entry which is preliminary data.</text>
</comment>
<evidence type="ECO:0000256" key="1">
    <source>
        <dbReference type="SAM" id="MobiDB-lite"/>
    </source>
</evidence>
<feature type="region of interest" description="Disordered" evidence="1">
    <location>
        <begin position="21"/>
        <end position="61"/>
    </location>
</feature>
<accession>A0ABD3IGE6</accession>
<evidence type="ECO:0000313" key="2">
    <source>
        <dbReference type="EMBL" id="KAL3702204.1"/>
    </source>
</evidence>